<evidence type="ECO:0000313" key="17">
    <source>
        <dbReference type="EMBL" id="KAG8623753.1"/>
    </source>
</evidence>
<dbReference type="SUPFAM" id="SSF52540">
    <property type="entry name" value="P-loop containing nucleoside triphosphate hydrolases"/>
    <property type="match status" value="1"/>
</dbReference>
<evidence type="ECO:0000256" key="12">
    <source>
        <dbReference type="ARBA" id="ARBA00074598"/>
    </source>
</evidence>
<feature type="binding site" evidence="13">
    <location>
        <begin position="552"/>
        <end position="559"/>
    </location>
    <ligand>
        <name>ATP</name>
        <dbReference type="ChEBI" id="CHEBI:30616"/>
    </ligand>
</feature>
<feature type="compositionally biased region" description="Basic and acidic residues" evidence="15">
    <location>
        <begin position="208"/>
        <end position="221"/>
    </location>
</feature>
<name>A0A8K0L0V8_9PEZI</name>
<comment type="similarity">
    <text evidence="13">Belongs to the TRAFAC class myosin-kinesin ATPase superfamily. Kinesin family.</text>
</comment>
<dbReference type="FunFam" id="3.40.850.10:FF:000073">
    <property type="entry name" value="Kinesin-like protein"/>
    <property type="match status" value="1"/>
</dbReference>
<keyword evidence="10" id="KW-0131">Cell cycle</keyword>
<dbReference type="AlphaFoldDB" id="A0A8K0L0V8"/>
<dbReference type="InterPro" id="IPR027417">
    <property type="entry name" value="P-loop_NTPase"/>
</dbReference>
<keyword evidence="4 13" id="KW-0547">Nucleotide-binding</keyword>
<dbReference type="InterPro" id="IPR027640">
    <property type="entry name" value="Kinesin-like_fam"/>
</dbReference>
<dbReference type="Pfam" id="PF00225">
    <property type="entry name" value="Kinesin"/>
    <property type="match status" value="1"/>
</dbReference>
<evidence type="ECO:0000259" key="16">
    <source>
        <dbReference type="PROSITE" id="PS50067"/>
    </source>
</evidence>
<feature type="compositionally biased region" description="Polar residues" evidence="15">
    <location>
        <begin position="129"/>
        <end position="145"/>
    </location>
</feature>
<dbReference type="GO" id="GO:0007018">
    <property type="term" value="P:microtubule-based movement"/>
    <property type="evidence" value="ECO:0007669"/>
    <property type="project" value="InterPro"/>
</dbReference>
<feature type="compositionally biased region" description="Low complexity" evidence="15">
    <location>
        <begin position="114"/>
        <end position="128"/>
    </location>
</feature>
<comment type="function">
    <text evidence="11">Required for assembly of the mitotic spindle.</text>
</comment>
<keyword evidence="18" id="KW-1185">Reference proteome</keyword>
<feature type="compositionally biased region" description="Basic and acidic residues" evidence="15">
    <location>
        <begin position="871"/>
        <end position="893"/>
    </location>
</feature>
<feature type="compositionally biased region" description="Low complexity" evidence="15">
    <location>
        <begin position="29"/>
        <end position="52"/>
    </location>
</feature>
<feature type="compositionally biased region" description="Polar residues" evidence="15">
    <location>
        <begin position="356"/>
        <end position="367"/>
    </location>
</feature>
<feature type="region of interest" description="Disordered" evidence="15">
    <location>
        <begin position="1161"/>
        <end position="1185"/>
    </location>
</feature>
<dbReference type="InterPro" id="IPR036961">
    <property type="entry name" value="Kinesin_motor_dom_sf"/>
</dbReference>
<evidence type="ECO:0000256" key="2">
    <source>
        <dbReference type="ARBA" id="ARBA00022490"/>
    </source>
</evidence>
<dbReference type="PANTHER" id="PTHR47968:SF75">
    <property type="entry name" value="CENTROMERE-ASSOCIATED PROTEIN E"/>
    <property type="match status" value="1"/>
</dbReference>
<keyword evidence="2" id="KW-0963">Cytoplasm</keyword>
<dbReference type="Proteomes" id="UP000809789">
    <property type="component" value="Unassembled WGS sequence"/>
</dbReference>
<proteinExistence type="inferred from homology"/>
<keyword evidence="5" id="KW-0498">Mitosis</keyword>
<evidence type="ECO:0000256" key="9">
    <source>
        <dbReference type="ARBA" id="ARBA00023212"/>
    </source>
</evidence>
<feature type="compositionally biased region" description="Low complexity" evidence="15">
    <location>
        <begin position="76"/>
        <end position="86"/>
    </location>
</feature>
<keyword evidence="6 13" id="KW-0067">ATP-binding</keyword>
<gene>
    <name evidence="17" type="ORF">KVT40_008729</name>
</gene>
<dbReference type="PROSITE" id="PS50067">
    <property type="entry name" value="KINESIN_MOTOR_2"/>
    <property type="match status" value="1"/>
</dbReference>
<feature type="domain" description="Kinesin motor" evidence="16">
    <location>
        <begin position="474"/>
        <end position="816"/>
    </location>
</feature>
<organism evidence="17 18">
    <name type="scientific">Elsinoe batatas</name>
    <dbReference type="NCBI Taxonomy" id="2601811"/>
    <lineage>
        <taxon>Eukaryota</taxon>
        <taxon>Fungi</taxon>
        <taxon>Dikarya</taxon>
        <taxon>Ascomycota</taxon>
        <taxon>Pezizomycotina</taxon>
        <taxon>Dothideomycetes</taxon>
        <taxon>Dothideomycetidae</taxon>
        <taxon>Myriangiales</taxon>
        <taxon>Elsinoaceae</taxon>
        <taxon>Elsinoe</taxon>
    </lineage>
</organism>
<sequence length="1226" mass="131813">MPLPALPSSKTRSRLPETPNSSLGRRESSGSGIPTPTSSIPTPTSPTRKTTPVGLARLRVPAVQSTTSLASPTKDSPSSPISPVSSSRRRSFRKTVSIGSFPQPPRGGFGALGSISSSPESTPSLPSSTKANTPLAFSSRATSPATLADAPKPQEDEDLFPPRSSSLAVTSNEQKKLSLIEERRASEVAEAQDNYDPPRSNSLAVTSNEHKKLSQIEEKRTSQHHAKLSIFPAPEPSSRRASKAESLPLPKLIASPALRQEDSGIRAPVLRRKSSSPLLRQGPFLTDPMSTGMPIPKRKASSPLLQQIELPEDLPPPPPPPTRTISPTKSASTNSTLVKEQDVSAELPSVAEAKESTPSPKSATNRVSGLPTIKGKRTASVASSTRRSDRHLNIPSDLDSRPSSAHGSAITDGTHFEDIDPLTAASTSTPTSIPSGWSRPSDAGSIRSLRSTKSESNLKFGKEYSKEGKDMKGNVVVSVRVRPNGSDTTANPDWVVDNKGALISYKGGEGGDFRYDNVFSNGDDNGRVYDSAAKRLVRRVMEGYHGTVFAYGCTSTGKTFSMQGTAASPGIIPLAITDIFSYIREQPHREFLLRVAYLEIYNEKIYDLLSPNAGAGMQEDIKLREDSKRGVYATPLKEEIVQSPTQLLRVIARGDLCRRTGSTQFNARSSRSHAVVQIVVESRARVDPASSGLPSGVLVSTLSLIDLAGSERAAEDKDRRKEGSHINKSLLTLGTVISRLSEQKPDATALPSKSHLPYRDSKLTRLLSSALSGNSLISILCTIQLSPMGAFGPLNAMAAPSETLNTLTFASRAKNNIVSHAKRNESIPGLGGEARALLDRYKAEIEDLRKQLDSQTRNSAAPETPLSITAESKEARPERTEEEERKWLERERESAERHEAQMLEMQLARTALKERIGHLNRLILSSKSVGVNAGVKVRDRRAPAPDEVGVALGSPEVSRQGSLVEGFETSRPGYQRAFSLGSAGLRVPGFVAGEALAEESEDDLSAESGEASPASRITALQADVRDKNRYIATLERRLLEARRTSGGKRRKSSGVGTGGWEEVVAEKDREIEELKKRLDDAARMGNALRSAARRRDMVDIRSGTDGLGLGGGLSIDVPKSRKISTITSPTGQGHAHTMSMSSNGSRSINFSRLTPVGILSPSKAGFGEDPVEVERPMDSGKSLRSQKSLEEMTRMLDGMIAQKVEEGVPGLFGVKTVMQVAVGDAR</sequence>
<feature type="region of interest" description="Disordered" evidence="15">
    <location>
        <begin position="187"/>
        <end position="247"/>
    </location>
</feature>
<dbReference type="PANTHER" id="PTHR47968">
    <property type="entry name" value="CENTROMERE PROTEIN E"/>
    <property type="match status" value="1"/>
</dbReference>
<evidence type="ECO:0000256" key="4">
    <source>
        <dbReference type="ARBA" id="ARBA00022741"/>
    </source>
</evidence>
<evidence type="ECO:0000256" key="3">
    <source>
        <dbReference type="ARBA" id="ARBA00022618"/>
    </source>
</evidence>
<comment type="subcellular location">
    <subcellularLocation>
        <location evidence="1">Cytoplasm</location>
        <location evidence="1">Cytoskeleton</location>
    </subcellularLocation>
</comment>
<dbReference type="SMART" id="SM00129">
    <property type="entry name" value="KISc"/>
    <property type="match status" value="1"/>
</dbReference>
<dbReference type="Gene3D" id="3.40.850.10">
    <property type="entry name" value="Kinesin motor domain"/>
    <property type="match status" value="1"/>
</dbReference>
<feature type="region of interest" description="Disordered" evidence="15">
    <location>
        <begin position="850"/>
        <end position="893"/>
    </location>
</feature>
<feature type="region of interest" description="Disordered" evidence="15">
    <location>
        <begin position="1"/>
        <end position="175"/>
    </location>
</feature>
<evidence type="ECO:0000256" key="15">
    <source>
        <dbReference type="SAM" id="MobiDB-lite"/>
    </source>
</evidence>
<comment type="caution">
    <text evidence="17">The sequence shown here is derived from an EMBL/GenBank/DDBJ whole genome shotgun (WGS) entry which is preliminary data.</text>
</comment>
<dbReference type="OrthoDB" id="3176171at2759"/>
<feature type="region of interest" description="Disordered" evidence="15">
    <location>
        <begin position="1125"/>
        <end position="1144"/>
    </location>
</feature>
<evidence type="ECO:0000256" key="11">
    <source>
        <dbReference type="ARBA" id="ARBA00054086"/>
    </source>
</evidence>
<feature type="compositionally biased region" description="Polar residues" evidence="15">
    <location>
        <begin position="853"/>
        <end position="870"/>
    </location>
</feature>
<feature type="compositionally biased region" description="Low complexity" evidence="15">
    <location>
        <begin position="423"/>
        <end position="435"/>
    </location>
</feature>
<dbReference type="GO" id="GO:0051301">
    <property type="term" value="P:cell division"/>
    <property type="evidence" value="ECO:0007669"/>
    <property type="project" value="UniProtKB-KW"/>
</dbReference>
<feature type="compositionally biased region" description="Polar residues" evidence="15">
    <location>
        <begin position="323"/>
        <end position="338"/>
    </location>
</feature>
<feature type="compositionally biased region" description="Polar residues" evidence="15">
    <location>
        <begin position="163"/>
        <end position="172"/>
    </location>
</feature>
<dbReference type="GO" id="GO:0005524">
    <property type="term" value="F:ATP binding"/>
    <property type="evidence" value="ECO:0007669"/>
    <property type="project" value="UniProtKB-UniRule"/>
</dbReference>
<keyword evidence="7 14" id="KW-0175">Coiled coil</keyword>
<feature type="coiled-coil region" evidence="14">
    <location>
        <begin position="1064"/>
        <end position="1091"/>
    </location>
</feature>
<evidence type="ECO:0000256" key="8">
    <source>
        <dbReference type="ARBA" id="ARBA00023175"/>
    </source>
</evidence>
<dbReference type="InterPro" id="IPR001752">
    <property type="entry name" value="Kinesin_motor_dom"/>
</dbReference>
<evidence type="ECO:0000256" key="5">
    <source>
        <dbReference type="ARBA" id="ARBA00022776"/>
    </source>
</evidence>
<accession>A0A8K0L0V8</accession>
<dbReference type="EMBL" id="JAESVG020000010">
    <property type="protein sequence ID" value="KAG8623753.1"/>
    <property type="molecule type" value="Genomic_DNA"/>
</dbReference>
<dbReference type="GO" id="GO:0005856">
    <property type="term" value="C:cytoskeleton"/>
    <property type="evidence" value="ECO:0007669"/>
    <property type="project" value="UniProtKB-SubCell"/>
</dbReference>
<dbReference type="InterPro" id="IPR019821">
    <property type="entry name" value="Kinesin_motor_CS"/>
</dbReference>
<reference evidence="17" key="1">
    <citation type="submission" date="2021-07" db="EMBL/GenBank/DDBJ databases">
        <title>Elsinoe batatas strain:CRI-CJ2 Genome sequencing and assembly.</title>
        <authorList>
            <person name="Huang L."/>
        </authorList>
    </citation>
    <scope>NUCLEOTIDE SEQUENCE</scope>
    <source>
        <strain evidence="17">CRI-CJ2</strain>
    </source>
</reference>
<evidence type="ECO:0000313" key="18">
    <source>
        <dbReference type="Proteomes" id="UP000809789"/>
    </source>
</evidence>
<protein>
    <recommendedName>
        <fullName evidence="12">Kinesin-like protein KIP2</fullName>
    </recommendedName>
</protein>
<evidence type="ECO:0000256" key="7">
    <source>
        <dbReference type="ARBA" id="ARBA00023054"/>
    </source>
</evidence>
<evidence type="ECO:0000256" key="6">
    <source>
        <dbReference type="ARBA" id="ARBA00022840"/>
    </source>
</evidence>
<evidence type="ECO:0000256" key="14">
    <source>
        <dbReference type="SAM" id="Coils"/>
    </source>
</evidence>
<evidence type="ECO:0000256" key="13">
    <source>
        <dbReference type="PROSITE-ProRule" id="PRU00283"/>
    </source>
</evidence>
<dbReference type="PRINTS" id="PR00380">
    <property type="entry name" value="KINESINHEAVY"/>
</dbReference>
<feature type="compositionally biased region" description="Polar residues" evidence="15">
    <location>
        <begin position="63"/>
        <end position="75"/>
    </location>
</feature>
<keyword evidence="3" id="KW-0132">Cell division</keyword>
<feature type="compositionally biased region" description="Pro residues" evidence="15">
    <location>
        <begin position="313"/>
        <end position="322"/>
    </location>
</feature>
<evidence type="ECO:0000256" key="10">
    <source>
        <dbReference type="ARBA" id="ARBA00023306"/>
    </source>
</evidence>
<dbReference type="GO" id="GO:0003777">
    <property type="term" value="F:microtubule motor activity"/>
    <property type="evidence" value="ECO:0007669"/>
    <property type="project" value="InterPro"/>
</dbReference>
<keyword evidence="8 13" id="KW-0505">Motor protein</keyword>
<keyword evidence="9" id="KW-0206">Cytoskeleton</keyword>
<feature type="region of interest" description="Disordered" evidence="15">
    <location>
        <begin position="260"/>
        <end position="454"/>
    </location>
</feature>
<dbReference type="GO" id="GO:0008017">
    <property type="term" value="F:microtubule binding"/>
    <property type="evidence" value="ECO:0007669"/>
    <property type="project" value="InterPro"/>
</dbReference>
<dbReference type="PROSITE" id="PS00411">
    <property type="entry name" value="KINESIN_MOTOR_1"/>
    <property type="match status" value="1"/>
</dbReference>
<evidence type="ECO:0000256" key="1">
    <source>
        <dbReference type="ARBA" id="ARBA00004245"/>
    </source>
</evidence>